<keyword evidence="1" id="KW-0812">Transmembrane</keyword>
<organism evidence="2">
    <name type="scientific">Castellaniella ginsengisoli</name>
    <dbReference type="NCBI Taxonomy" id="546114"/>
    <lineage>
        <taxon>Bacteria</taxon>
        <taxon>Pseudomonadati</taxon>
        <taxon>Pseudomonadota</taxon>
        <taxon>Betaproteobacteria</taxon>
        <taxon>Burkholderiales</taxon>
        <taxon>Alcaligenaceae</taxon>
        <taxon>Castellaniella</taxon>
    </lineage>
</organism>
<keyword evidence="1" id="KW-1133">Transmembrane helix</keyword>
<dbReference type="AlphaFoldDB" id="A0AB39EMU8"/>
<dbReference type="RefSeq" id="WP_368655401.1">
    <property type="nucleotide sequence ID" value="NZ_CP158262.1"/>
</dbReference>
<keyword evidence="1" id="KW-0472">Membrane</keyword>
<feature type="transmembrane region" description="Helical" evidence="1">
    <location>
        <begin position="12"/>
        <end position="31"/>
    </location>
</feature>
<proteinExistence type="predicted"/>
<dbReference type="PROSITE" id="PS51257">
    <property type="entry name" value="PROKAR_LIPOPROTEIN"/>
    <property type="match status" value="1"/>
</dbReference>
<gene>
    <name evidence="2" type="ORF">ABRY94_11760</name>
</gene>
<evidence type="ECO:0000256" key="1">
    <source>
        <dbReference type="SAM" id="Phobius"/>
    </source>
</evidence>
<protein>
    <recommendedName>
        <fullName evidence="3">DUF4175 domain-containing protein</fullName>
    </recommendedName>
</protein>
<dbReference type="EMBL" id="CP158262">
    <property type="protein sequence ID" value="XDJ68741.1"/>
    <property type="molecule type" value="Genomic_DNA"/>
</dbReference>
<accession>A0AB39EMU8</accession>
<name>A0AB39EMU8_9BURK</name>
<reference evidence="2" key="1">
    <citation type="submission" date="2024-05" db="EMBL/GenBank/DDBJ databases">
        <authorList>
            <person name="Luo Y.-C."/>
            <person name="Nicholds J."/>
            <person name="Mortimer T."/>
            <person name="Maboni G."/>
        </authorList>
    </citation>
    <scope>NUCLEOTIDE SEQUENCE</scope>
    <source>
        <strain evidence="2">144863</strain>
    </source>
</reference>
<feature type="transmembrane region" description="Helical" evidence="1">
    <location>
        <begin position="37"/>
        <end position="55"/>
    </location>
</feature>
<evidence type="ECO:0000313" key="2">
    <source>
        <dbReference type="EMBL" id="XDJ68741.1"/>
    </source>
</evidence>
<sequence>MKQILATILGPMTAIILFGAAGAACVVYGVHILAGQGWAYLVGGAFSLLFAGLISKGLSDG</sequence>
<evidence type="ECO:0008006" key="3">
    <source>
        <dbReference type="Google" id="ProtNLM"/>
    </source>
</evidence>